<protein>
    <recommendedName>
        <fullName evidence="8">Sphingomyelin phosphodiesterase 4</fullName>
    </recommendedName>
</protein>
<evidence type="ECO:0000256" key="2">
    <source>
        <dbReference type="ARBA" id="ARBA00022692"/>
    </source>
</evidence>
<organism evidence="6 7">
    <name type="scientific">Lutzomyia longipalpis</name>
    <name type="common">Sand fly</name>
    <dbReference type="NCBI Taxonomy" id="7200"/>
    <lineage>
        <taxon>Eukaryota</taxon>
        <taxon>Metazoa</taxon>
        <taxon>Ecdysozoa</taxon>
        <taxon>Arthropoda</taxon>
        <taxon>Hexapoda</taxon>
        <taxon>Insecta</taxon>
        <taxon>Pterygota</taxon>
        <taxon>Neoptera</taxon>
        <taxon>Endopterygota</taxon>
        <taxon>Diptera</taxon>
        <taxon>Nematocera</taxon>
        <taxon>Psychodoidea</taxon>
        <taxon>Psychodidae</taxon>
        <taxon>Lutzomyia</taxon>
        <taxon>Lutzomyia</taxon>
    </lineage>
</organism>
<evidence type="ECO:0000256" key="5">
    <source>
        <dbReference type="SAM" id="Phobius"/>
    </source>
</evidence>
<evidence type="ECO:0000256" key="3">
    <source>
        <dbReference type="ARBA" id="ARBA00022989"/>
    </source>
</evidence>
<keyword evidence="7" id="KW-1185">Reference proteome</keyword>
<dbReference type="InterPro" id="IPR024129">
    <property type="entry name" value="Sphingomy_SMPD4"/>
</dbReference>
<evidence type="ECO:0000256" key="4">
    <source>
        <dbReference type="ARBA" id="ARBA00023136"/>
    </source>
</evidence>
<dbReference type="GO" id="GO:0050290">
    <property type="term" value="F:sphingomyelin phosphodiesterase D activity"/>
    <property type="evidence" value="ECO:0007669"/>
    <property type="project" value="InterPro"/>
</dbReference>
<dbReference type="GO" id="GO:0046475">
    <property type="term" value="P:glycerophospholipid catabolic process"/>
    <property type="evidence" value="ECO:0007669"/>
    <property type="project" value="TreeGrafter"/>
</dbReference>
<evidence type="ECO:0000313" key="6">
    <source>
        <dbReference type="EnsemblMetazoa" id="LLOJ005510-PA"/>
    </source>
</evidence>
<dbReference type="GO" id="GO:0046513">
    <property type="term" value="P:ceramide biosynthetic process"/>
    <property type="evidence" value="ECO:0007669"/>
    <property type="project" value="TreeGrafter"/>
</dbReference>
<comment type="subcellular location">
    <subcellularLocation>
        <location evidence="1">Membrane</location>
        <topology evidence="1">Single-pass membrane protein</topology>
    </subcellularLocation>
</comment>
<sequence length="727" mass="84762">MFPSHAMENFGNRFMEILALPLRDRCQELTFLIDRCSLKELQEIFPILVHSIFLSNNGIGWGLRSVVANMSSYEFNILYEFFLPLGPMFRLCYKLLNDTLKFDVPISSLPIKMRQMLESGRYPLYYGDAINVDHFNRHVNSLSFNAFDYYILHFALHALVPVHKMCPMAHRVHTEKWKTVYFLLAADYLCTFLPKDPNEIILPQNIGGSIKVAQSIQISPIKPSRSPVYLQLSALTRHSPNPITSNRGMEPSWTESGGRSDHFHAWRTESVLYLFIDSWLRFNVDDNRDLPSSEFIRLIRILVKQGHFFANSADIDNTSMSQLRKLAQAMIQAQIFSFISGIISRWPLDCSFMVVLELWLSYIQPWRYVFGRVITENSDYNGDLLRFESFIQDNLCEYTQIFIQLLPRFECLDLTSLKNVLMIYRLVKVFSQPNLLDVLSRFERSVEANSNGFMQLKYHSPSQFFPPTKPSNAFHETNYQYMFHPTVREKIENLLRKIKQAELIARENNRSNSIQLPEDTFAMIWERIVSFFVDNNDCLENVTQQEQQKIPDVLQNTAQLMANAFNLEIPEISAEDVESYQRMSTSISDSTNDSHQLSFSRMNNSKSRIFDYHGDPDLLPIRSNEYRAVFREKYLGPRVSLRPLASYKTFFFVGTAMILGQFCFNSFFIGISYLNFPVWYSYHVKNWFSGTTQILKLVSLQDLSKEFTHLFNSNLLTNARSRSKSKR</sequence>
<evidence type="ECO:0000313" key="7">
    <source>
        <dbReference type="Proteomes" id="UP000092461"/>
    </source>
</evidence>
<dbReference type="PANTHER" id="PTHR12988:SF6">
    <property type="entry name" value="SPHINGOMYELIN PHOSPHODIESTERASE 4"/>
    <property type="match status" value="1"/>
</dbReference>
<keyword evidence="2 5" id="KW-0812">Transmembrane</keyword>
<dbReference type="GO" id="GO:0006685">
    <property type="term" value="P:sphingomyelin catabolic process"/>
    <property type="evidence" value="ECO:0007669"/>
    <property type="project" value="TreeGrafter"/>
</dbReference>
<name>A0A1B0CLM3_LUTLO</name>
<dbReference type="VEuPathDB" id="VectorBase:LLONM1_005573"/>
<accession>A0A1B0CLM3</accession>
<reference evidence="6" key="1">
    <citation type="submission" date="2020-05" db="UniProtKB">
        <authorList>
            <consortium name="EnsemblMetazoa"/>
        </authorList>
    </citation>
    <scope>IDENTIFICATION</scope>
    <source>
        <strain evidence="6">Jacobina</strain>
    </source>
</reference>
<keyword evidence="4 5" id="KW-0472">Membrane</keyword>
<dbReference type="Proteomes" id="UP000092461">
    <property type="component" value="Unassembled WGS sequence"/>
</dbReference>
<dbReference type="EMBL" id="AJWK01017455">
    <property type="status" value="NOT_ANNOTATED_CDS"/>
    <property type="molecule type" value="Genomic_DNA"/>
</dbReference>
<dbReference type="GO" id="GO:0016020">
    <property type="term" value="C:membrane"/>
    <property type="evidence" value="ECO:0007669"/>
    <property type="project" value="UniProtKB-SubCell"/>
</dbReference>
<feature type="transmembrane region" description="Helical" evidence="5">
    <location>
        <begin position="650"/>
        <end position="676"/>
    </location>
</feature>
<dbReference type="AlphaFoldDB" id="A0A1B0CLM3"/>
<evidence type="ECO:0000256" key="1">
    <source>
        <dbReference type="ARBA" id="ARBA00004167"/>
    </source>
</evidence>
<dbReference type="PANTHER" id="PTHR12988">
    <property type="entry name" value="SPHINGOMYELIN PHOSPHODIESTERASE 4"/>
    <property type="match status" value="1"/>
</dbReference>
<dbReference type="VEuPathDB" id="VectorBase:LLOJ005510"/>
<evidence type="ECO:0008006" key="8">
    <source>
        <dbReference type="Google" id="ProtNLM"/>
    </source>
</evidence>
<proteinExistence type="predicted"/>
<keyword evidence="3 5" id="KW-1133">Transmembrane helix</keyword>
<dbReference type="EnsemblMetazoa" id="LLOJ005510-RA">
    <property type="protein sequence ID" value="LLOJ005510-PA"/>
    <property type="gene ID" value="LLOJ005510"/>
</dbReference>
<dbReference type="Pfam" id="PF14724">
    <property type="entry name" value="mit_SMPDase"/>
    <property type="match status" value="2"/>
</dbReference>